<dbReference type="GO" id="GO:0000287">
    <property type="term" value="F:magnesium ion binding"/>
    <property type="evidence" value="ECO:0007669"/>
    <property type="project" value="TreeGrafter"/>
</dbReference>
<dbReference type="NCBIfam" id="TIGR01484">
    <property type="entry name" value="HAD-SF-IIB"/>
    <property type="match status" value="1"/>
</dbReference>
<proteinExistence type="predicted"/>
<dbReference type="PROSITE" id="PS01229">
    <property type="entry name" value="COF_2"/>
    <property type="match status" value="1"/>
</dbReference>
<gene>
    <name evidence="1" type="ORF">B4O97_02550</name>
</gene>
<protein>
    <recommendedName>
        <fullName evidence="3">Hydrolase</fullName>
    </recommendedName>
</protein>
<dbReference type="RefSeq" id="WP_083048013.1">
    <property type="nucleotide sequence ID" value="NZ_MWQY01000002.1"/>
</dbReference>
<comment type="caution">
    <text evidence="1">The sequence shown here is derived from an EMBL/GenBank/DDBJ whole genome shotgun (WGS) entry which is preliminary data.</text>
</comment>
<evidence type="ECO:0000313" key="1">
    <source>
        <dbReference type="EMBL" id="ORC37898.1"/>
    </source>
</evidence>
<organism evidence="1 2">
    <name type="scientific">Marispirochaeta aestuarii</name>
    <dbReference type="NCBI Taxonomy" id="1963862"/>
    <lineage>
        <taxon>Bacteria</taxon>
        <taxon>Pseudomonadati</taxon>
        <taxon>Spirochaetota</taxon>
        <taxon>Spirochaetia</taxon>
        <taxon>Spirochaetales</taxon>
        <taxon>Spirochaetaceae</taxon>
        <taxon>Marispirochaeta</taxon>
    </lineage>
</organism>
<dbReference type="GO" id="GO:0005829">
    <property type="term" value="C:cytosol"/>
    <property type="evidence" value="ECO:0007669"/>
    <property type="project" value="TreeGrafter"/>
</dbReference>
<dbReference type="Gene3D" id="3.30.1240.10">
    <property type="match status" value="1"/>
</dbReference>
<dbReference type="InterPro" id="IPR036412">
    <property type="entry name" value="HAD-like_sf"/>
</dbReference>
<evidence type="ECO:0000313" key="2">
    <source>
        <dbReference type="Proteomes" id="UP000192343"/>
    </source>
</evidence>
<dbReference type="CDD" id="cd07516">
    <property type="entry name" value="HAD_Pase"/>
    <property type="match status" value="1"/>
</dbReference>
<dbReference type="OrthoDB" id="9781413at2"/>
<dbReference type="Proteomes" id="UP000192343">
    <property type="component" value="Unassembled WGS sequence"/>
</dbReference>
<dbReference type="AlphaFoldDB" id="A0A1Y1S281"/>
<dbReference type="STRING" id="1963862.B4O97_02550"/>
<keyword evidence="2" id="KW-1185">Reference proteome</keyword>
<dbReference type="GO" id="GO:0016791">
    <property type="term" value="F:phosphatase activity"/>
    <property type="evidence" value="ECO:0007669"/>
    <property type="project" value="TreeGrafter"/>
</dbReference>
<dbReference type="SUPFAM" id="SSF56784">
    <property type="entry name" value="HAD-like"/>
    <property type="match status" value="1"/>
</dbReference>
<dbReference type="Gene3D" id="3.40.50.1000">
    <property type="entry name" value="HAD superfamily/HAD-like"/>
    <property type="match status" value="1"/>
</dbReference>
<dbReference type="PANTHER" id="PTHR10000:SF8">
    <property type="entry name" value="HAD SUPERFAMILY HYDROLASE-LIKE, TYPE 3"/>
    <property type="match status" value="1"/>
</dbReference>
<dbReference type="PANTHER" id="PTHR10000">
    <property type="entry name" value="PHOSPHOSERINE PHOSPHATASE"/>
    <property type="match status" value="1"/>
</dbReference>
<dbReference type="EMBL" id="MWQY01000002">
    <property type="protein sequence ID" value="ORC37898.1"/>
    <property type="molecule type" value="Genomic_DNA"/>
</dbReference>
<dbReference type="Pfam" id="PF08282">
    <property type="entry name" value="Hydrolase_3"/>
    <property type="match status" value="1"/>
</dbReference>
<name>A0A1Y1S281_9SPIO</name>
<accession>A0A1Y1S281</accession>
<dbReference type="InterPro" id="IPR000150">
    <property type="entry name" value="Cof"/>
</dbReference>
<reference evidence="1 2" key="1">
    <citation type="submission" date="2017-03" db="EMBL/GenBank/DDBJ databases">
        <title>Draft Genome sequence of Marispirochaeta sp. strain JC444.</title>
        <authorList>
            <person name="Shivani Y."/>
            <person name="Subhash Y."/>
            <person name="Sasikala C."/>
            <person name="Ramana C."/>
        </authorList>
    </citation>
    <scope>NUCLEOTIDE SEQUENCE [LARGE SCALE GENOMIC DNA]</scope>
    <source>
        <strain evidence="1 2">JC444</strain>
    </source>
</reference>
<dbReference type="InterPro" id="IPR023214">
    <property type="entry name" value="HAD_sf"/>
</dbReference>
<evidence type="ECO:0008006" key="3">
    <source>
        <dbReference type="Google" id="ProtNLM"/>
    </source>
</evidence>
<dbReference type="NCBIfam" id="TIGR00099">
    <property type="entry name" value="Cof-subfamily"/>
    <property type="match status" value="1"/>
</dbReference>
<sequence>MIQLLALDLDDTLLTEDLFISEENRRAVCAAEAAGVTVMLASGRTLFSMRRYGRELDMWGRPGYMIVNNGATVISTHNEDIILDKPLEPALGMEAWEIVRGFGLTMQYYGEGDIYVSGPSEYTERDCLLTGQRWHQVDSFAASLTIPRSKFVIPGDPAVLPGVEKALKAALGDKANIFTSKPYFLEVLRADADKGTALAFVAEELGLGAQQVMAIGDSMNDYGMLSWAGVGVAMSNGKDEIKKIADYVTACSHQDDGVAEAIRRFIPEAFALNEGS</sequence>
<dbReference type="InterPro" id="IPR006379">
    <property type="entry name" value="HAD-SF_hydro_IIB"/>
</dbReference>
<dbReference type="SFLD" id="SFLDS00003">
    <property type="entry name" value="Haloacid_Dehalogenase"/>
    <property type="match status" value="1"/>
</dbReference>
<dbReference type="SFLD" id="SFLDG01140">
    <property type="entry name" value="C2.B:_Phosphomannomutase_and_P"/>
    <property type="match status" value="1"/>
</dbReference>